<name>A0AAV4WS40_CAEEX</name>
<organism evidence="1 2">
    <name type="scientific">Caerostris extrusa</name>
    <name type="common">Bark spider</name>
    <name type="synonym">Caerostris bankana</name>
    <dbReference type="NCBI Taxonomy" id="172846"/>
    <lineage>
        <taxon>Eukaryota</taxon>
        <taxon>Metazoa</taxon>
        <taxon>Ecdysozoa</taxon>
        <taxon>Arthropoda</taxon>
        <taxon>Chelicerata</taxon>
        <taxon>Arachnida</taxon>
        <taxon>Araneae</taxon>
        <taxon>Araneomorphae</taxon>
        <taxon>Entelegynae</taxon>
        <taxon>Araneoidea</taxon>
        <taxon>Araneidae</taxon>
        <taxon>Caerostris</taxon>
    </lineage>
</organism>
<evidence type="ECO:0008006" key="3">
    <source>
        <dbReference type="Google" id="ProtNLM"/>
    </source>
</evidence>
<proteinExistence type="predicted"/>
<dbReference type="AlphaFoldDB" id="A0AAV4WS40"/>
<evidence type="ECO:0000313" key="2">
    <source>
        <dbReference type="Proteomes" id="UP001054945"/>
    </source>
</evidence>
<reference evidence="1 2" key="1">
    <citation type="submission" date="2021-06" db="EMBL/GenBank/DDBJ databases">
        <title>Caerostris extrusa draft genome.</title>
        <authorList>
            <person name="Kono N."/>
            <person name="Arakawa K."/>
        </authorList>
    </citation>
    <scope>NUCLEOTIDE SEQUENCE [LARGE SCALE GENOMIC DNA]</scope>
</reference>
<accession>A0AAV4WS40</accession>
<sequence length="86" mass="9959">MRKHSRLGSSLEKFNRELLEVIYFAVGLKTKEEQGKGKVKTENWSYGIDLKGKVWKIINGAKKKAFTPVSYKGTRKWIKRLCGRDV</sequence>
<keyword evidence="2" id="KW-1185">Reference proteome</keyword>
<dbReference type="Proteomes" id="UP001054945">
    <property type="component" value="Unassembled WGS sequence"/>
</dbReference>
<comment type="caution">
    <text evidence="1">The sequence shown here is derived from an EMBL/GenBank/DDBJ whole genome shotgun (WGS) entry which is preliminary data.</text>
</comment>
<protein>
    <recommendedName>
        <fullName evidence="3">LAGLIDADG homing endonuclease</fullName>
    </recommendedName>
</protein>
<evidence type="ECO:0000313" key="1">
    <source>
        <dbReference type="EMBL" id="GIY84766.1"/>
    </source>
</evidence>
<dbReference type="EMBL" id="BPLR01016567">
    <property type="protein sequence ID" value="GIY84766.1"/>
    <property type="molecule type" value="Genomic_DNA"/>
</dbReference>
<gene>
    <name evidence="1" type="ORF">CEXT_657181</name>
</gene>